<keyword evidence="1" id="KW-1133">Transmembrane helix</keyword>
<protein>
    <submittedName>
        <fullName evidence="2">Uncharacterized protein</fullName>
    </submittedName>
</protein>
<dbReference type="AlphaFoldDB" id="A0A9D4KQS3"/>
<feature type="transmembrane region" description="Helical" evidence="1">
    <location>
        <begin position="23"/>
        <end position="41"/>
    </location>
</feature>
<dbReference type="Proteomes" id="UP000828390">
    <property type="component" value="Unassembled WGS sequence"/>
</dbReference>
<organism evidence="2 3">
    <name type="scientific">Dreissena polymorpha</name>
    <name type="common">Zebra mussel</name>
    <name type="synonym">Mytilus polymorpha</name>
    <dbReference type="NCBI Taxonomy" id="45954"/>
    <lineage>
        <taxon>Eukaryota</taxon>
        <taxon>Metazoa</taxon>
        <taxon>Spiralia</taxon>
        <taxon>Lophotrochozoa</taxon>
        <taxon>Mollusca</taxon>
        <taxon>Bivalvia</taxon>
        <taxon>Autobranchia</taxon>
        <taxon>Heteroconchia</taxon>
        <taxon>Euheterodonta</taxon>
        <taxon>Imparidentia</taxon>
        <taxon>Neoheterodontei</taxon>
        <taxon>Myida</taxon>
        <taxon>Dreissenoidea</taxon>
        <taxon>Dreissenidae</taxon>
        <taxon>Dreissena</taxon>
    </lineage>
</organism>
<dbReference type="InterPro" id="IPR038778">
    <property type="entry name" value="Mtln"/>
</dbReference>
<dbReference type="EMBL" id="JAIWYP010000003">
    <property type="protein sequence ID" value="KAH3844358.1"/>
    <property type="molecule type" value="Genomic_DNA"/>
</dbReference>
<keyword evidence="3" id="KW-1185">Reference proteome</keyword>
<keyword evidence="1" id="KW-0472">Membrane</keyword>
<gene>
    <name evidence="2" type="ORF">DPMN_086616</name>
</gene>
<evidence type="ECO:0000256" key="1">
    <source>
        <dbReference type="SAM" id="Phobius"/>
    </source>
</evidence>
<reference evidence="2" key="1">
    <citation type="journal article" date="2019" name="bioRxiv">
        <title>The Genome of the Zebra Mussel, Dreissena polymorpha: A Resource for Invasive Species Research.</title>
        <authorList>
            <person name="McCartney M.A."/>
            <person name="Auch B."/>
            <person name="Kono T."/>
            <person name="Mallez S."/>
            <person name="Zhang Y."/>
            <person name="Obille A."/>
            <person name="Becker A."/>
            <person name="Abrahante J.E."/>
            <person name="Garbe J."/>
            <person name="Badalamenti J.P."/>
            <person name="Herman A."/>
            <person name="Mangelson H."/>
            <person name="Liachko I."/>
            <person name="Sullivan S."/>
            <person name="Sone E.D."/>
            <person name="Koren S."/>
            <person name="Silverstein K.A.T."/>
            <person name="Beckman K.B."/>
            <person name="Gohl D.M."/>
        </authorList>
    </citation>
    <scope>NUCLEOTIDE SEQUENCE</scope>
    <source>
        <strain evidence="2">Duluth1</strain>
        <tissue evidence="2">Whole animal</tissue>
    </source>
</reference>
<evidence type="ECO:0000313" key="3">
    <source>
        <dbReference type="Proteomes" id="UP000828390"/>
    </source>
</evidence>
<comment type="caution">
    <text evidence="2">The sequence shown here is derived from an EMBL/GenBank/DDBJ whole genome shotgun (WGS) entry which is preliminary data.</text>
</comment>
<sequence length="69" mass="7548">MATRVGVDVGVRVESVPIVSKSATVFAGVSFLLGVVVGYALKGLRISYLKKKHEFLKRQTEKTQKALLE</sequence>
<dbReference type="Pfam" id="PF22002">
    <property type="entry name" value="MTLN"/>
    <property type="match status" value="1"/>
</dbReference>
<accession>A0A9D4KQS3</accession>
<keyword evidence="1" id="KW-0812">Transmembrane</keyword>
<name>A0A9D4KQS3_DREPO</name>
<reference evidence="2" key="2">
    <citation type="submission" date="2020-11" db="EMBL/GenBank/DDBJ databases">
        <authorList>
            <person name="McCartney M.A."/>
            <person name="Auch B."/>
            <person name="Kono T."/>
            <person name="Mallez S."/>
            <person name="Becker A."/>
            <person name="Gohl D.M."/>
            <person name="Silverstein K.A.T."/>
            <person name="Koren S."/>
            <person name="Bechman K.B."/>
            <person name="Herman A."/>
            <person name="Abrahante J.E."/>
            <person name="Garbe J."/>
        </authorList>
    </citation>
    <scope>NUCLEOTIDE SEQUENCE</scope>
    <source>
        <strain evidence="2">Duluth1</strain>
        <tissue evidence="2">Whole animal</tissue>
    </source>
</reference>
<proteinExistence type="predicted"/>
<evidence type="ECO:0000313" key="2">
    <source>
        <dbReference type="EMBL" id="KAH3844358.1"/>
    </source>
</evidence>